<comment type="caution">
    <text evidence="1">The sequence shown here is derived from an EMBL/GenBank/DDBJ whole genome shotgun (WGS) entry which is preliminary data.</text>
</comment>
<dbReference type="AlphaFoldDB" id="A0A3A9K7F2"/>
<proteinExistence type="predicted"/>
<dbReference type="RefSeq" id="WP_110939052.1">
    <property type="nucleotide sequence ID" value="NZ_KZ614148.1"/>
</dbReference>
<name>A0A3A9K7F2_9BACI</name>
<accession>A0A3A9K7F2</accession>
<organism evidence="1 2">
    <name type="scientific">Salipaludibacillus neizhouensis</name>
    <dbReference type="NCBI Taxonomy" id="885475"/>
    <lineage>
        <taxon>Bacteria</taxon>
        <taxon>Bacillati</taxon>
        <taxon>Bacillota</taxon>
        <taxon>Bacilli</taxon>
        <taxon>Bacillales</taxon>
        <taxon>Bacillaceae</taxon>
    </lineage>
</organism>
<evidence type="ECO:0000313" key="2">
    <source>
        <dbReference type="Proteomes" id="UP000281498"/>
    </source>
</evidence>
<reference evidence="1 2" key="1">
    <citation type="submission" date="2017-10" db="EMBL/GenBank/DDBJ databases">
        <title>Bacillus sp. nov., a halophilic bacterium isolated from a Keqin Lake.</title>
        <authorList>
            <person name="Wang H."/>
        </authorList>
    </citation>
    <scope>NUCLEOTIDE SEQUENCE [LARGE SCALE GENOMIC DNA]</scope>
    <source>
        <strain evidence="1 2">KCTC 13187</strain>
    </source>
</reference>
<evidence type="ECO:0000313" key="1">
    <source>
        <dbReference type="EMBL" id="RKL66271.1"/>
    </source>
</evidence>
<dbReference type="OrthoDB" id="2453421at2"/>
<keyword evidence="2" id="KW-1185">Reference proteome</keyword>
<gene>
    <name evidence="1" type="ORF">CR203_15360</name>
</gene>
<sequence>MELIDYSYKRRGMKAWFDDYPNSPVILRVIGHYYIIYRILWSECDPVVKRTDLIEMEKLINRELGTEQAYLSRKRMG</sequence>
<dbReference type="EMBL" id="PDOE01000007">
    <property type="protein sequence ID" value="RKL66271.1"/>
    <property type="molecule type" value="Genomic_DNA"/>
</dbReference>
<protein>
    <submittedName>
        <fullName evidence="1">Uncharacterized protein</fullName>
    </submittedName>
</protein>
<dbReference type="Proteomes" id="UP000281498">
    <property type="component" value="Unassembled WGS sequence"/>
</dbReference>